<keyword evidence="3" id="KW-1185">Reference proteome</keyword>
<evidence type="ECO:0000313" key="3">
    <source>
        <dbReference type="Proteomes" id="UP001367676"/>
    </source>
</evidence>
<protein>
    <submittedName>
        <fullName evidence="2">Uncharacterized protein</fullName>
    </submittedName>
</protein>
<organism evidence="2 3">
    <name type="scientific">Parthenolecanium corni</name>
    <dbReference type="NCBI Taxonomy" id="536013"/>
    <lineage>
        <taxon>Eukaryota</taxon>
        <taxon>Metazoa</taxon>
        <taxon>Ecdysozoa</taxon>
        <taxon>Arthropoda</taxon>
        <taxon>Hexapoda</taxon>
        <taxon>Insecta</taxon>
        <taxon>Pterygota</taxon>
        <taxon>Neoptera</taxon>
        <taxon>Paraneoptera</taxon>
        <taxon>Hemiptera</taxon>
        <taxon>Sternorrhyncha</taxon>
        <taxon>Coccoidea</taxon>
        <taxon>Coccidae</taxon>
        <taxon>Parthenolecanium</taxon>
    </lineage>
</organism>
<accession>A0AAN9TPJ7</accession>
<name>A0AAN9TPJ7_9HEMI</name>
<evidence type="ECO:0000313" key="2">
    <source>
        <dbReference type="EMBL" id="KAK7602904.1"/>
    </source>
</evidence>
<reference evidence="2 3" key="1">
    <citation type="submission" date="2024-03" db="EMBL/GenBank/DDBJ databases">
        <title>Adaptation during the transition from Ophiocordyceps entomopathogen to insect associate is accompanied by gene loss and intensified selection.</title>
        <authorList>
            <person name="Ward C.M."/>
            <person name="Onetto C.A."/>
            <person name="Borneman A.R."/>
        </authorList>
    </citation>
    <scope>NUCLEOTIDE SEQUENCE [LARGE SCALE GENOMIC DNA]</scope>
    <source>
        <strain evidence="2">AWRI1</strain>
        <tissue evidence="2">Single Adult Female</tissue>
    </source>
</reference>
<comment type="caution">
    <text evidence="2">The sequence shown here is derived from an EMBL/GenBank/DDBJ whole genome shotgun (WGS) entry which is preliminary data.</text>
</comment>
<evidence type="ECO:0000256" key="1">
    <source>
        <dbReference type="SAM" id="MobiDB-lite"/>
    </source>
</evidence>
<dbReference type="AlphaFoldDB" id="A0AAN9TPJ7"/>
<dbReference type="Proteomes" id="UP001367676">
    <property type="component" value="Unassembled WGS sequence"/>
</dbReference>
<sequence>MVVGLHSFSAISSAELQLAIRGKRSSKALDLAVLIRRVGYLDGICDLASWRNAFHRWAKSPKIVTEGERKICRKYDDEVATGDVLVLLLRRDGTGRDTRARYHKGGFHHYVVIIEGKSEGVRGHIVNVDRASKRLPNPTSTSDPANECEK</sequence>
<feature type="region of interest" description="Disordered" evidence="1">
    <location>
        <begin position="129"/>
        <end position="150"/>
    </location>
</feature>
<proteinExistence type="predicted"/>
<gene>
    <name evidence="2" type="ORF">V9T40_006878</name>
</gene>
<dbReference type="EMBL" id="JBBCAQ010000007">
    <property type="protein sequence ID" value="KAK7602904.1"/>
    <property type="molecule type" value="Genomic_DNA"/>
</dbReference>